<protein>
    <recommendedName>
        <fullName evidence="3">Lipoprotein</fullName>
    </recommendedName>
</protein>
<evidence type="ECO:0000313" key="2">
    <source>
        <dbReference type="Proteomes" id="UP001524478"/>
    </source>
</evidence>
<reference evidence="1 2" key="1">
    <citation type="submission" date="2022-06" db="EMBL/GenBank/DDBJ databases">
        <title>Isolation of gut microbiota from human fecal samples.</title>
        <authorList>
            <person name="Pamer E.G."/>
            <person name="Barat B."/>
            <person name="Waligurski E."/>
            <person name="Medina S."/>
            <person name="Paddock L."/>
            <person name="Mostad J."/>
        </authorList>
    </citation>
    <scope>NUCLEOTIDE SEQUENCE [LARGE SCALE GENOMIC DNA]</scope>
    <source>
        <strain evidence="1 2">DFI.7.95</strain>
    </source>
</reference>
<keyword evidence="2" id="KW-1185">Reference proteome</keyword>
<name>A0ABT1S6M4_9FIRM</name>
<sequence length="86" mass="9649">MFNKKFIIAVDKLTLGIVLLVLFALVGCSQKVNNPNKTQIKENPIESIPNKEASFKPPKKSVAEILSDLANQKFLIKGKRQIHLTF</sequence>
<proteinExistence type="predicted"/>
<organism evidence="1 2">
    <name type="scientific">Tissierella carlieri</name>
    <dbReference type="NCBI Taxonomy" id="689904"/>
    <lineage>
        <taxon>Bacteria</taxon>
        <taxon>Bacillati</taxon>
        <taxon>Bacillota</taxon>
        <taxon>Tissierellia</taxon>
        <taxon>Tissierellales</taxon>
        <taxon>Tissierellaceae</taxon>
        <taxon>Tissierella</taxon>
    </lineage>
</organism>
<evidence type="ECO:0008006" key="3">
    <source>
        <dbReference type="Google" id="ProtNLM"/>
    </source>
</evidence>
<evidence type="ECO:0000313" key="1">
    <source>
        <dbReference type="EMBL" id="MCQ4922111.1"/>
    </source>
</evidence>
<gene>
    <name evidence="1" type="ORF">NE686_03355</name>
</gene>
<dbReference type="EMBL" id="JANGAC010000002">
    <property type="protein sequence ID" value="MCQ4922111.1"/>
    <property type="molecule type" value="Genomic_DNA"/>
</dbReference>
<accession>A0ABT1S6M4</accession>
<dbReference type="Proteomes" id="UP001524478">
    <property type="component" value="Unassembled WGS sequence"/>
</dbReference>
<comment type="caution">
    <text evidence="1">The sequence shown here is derived from an EMBL/GenBank/DDBJ whole genome shotgun (WGS) entry which is preliminary data.</text>
</comment>
<dbReference type="RefSeq" id="WP_216562870.1">
    <property type="nucleotide sequence ID" value="NZ_JAHLOH010000056.1"/>
</dbReference>
<dbReference type="PROSITE" id="PS51257">
    <property type="entry name" value="PROKAR_LIPOPROTEIN"/>
    <property type="match status" value="1"/>
</dbReference>